<evidence type="ECO:0000256" key="8">
    <source>
        <dbReference type="ARBA" id="ARBA00022837"/>
    </source>
</evidence>
<evidence type="ECO:0000256" key="10">
    <source>
        <dbReference type="ARBA" id="ARBA00023277"/>
    </source>
</evidence>
<dbReference type="InterPro" id="IPR015443">
    <property type="entry name" value="Aldose_1-epimerase"/>
</dbReference>
<dbReference type="NCBIfam" id="NF008277">
    <property type="entry name" value="PRK11055.1"/>
    <property type="match status" value="1"/>
</dbReference>
<evidence type="ECO:0000256" key="3">
    <source>
        <dbReference type="ARBA" id="ARBA00005028"/>
    </source>
</evidence>
<accession>A0A841JCQ5</accession>
<gene>
    <name evidence="16" type="ORF">HDF22_003036</name>
</gene>
<dbReference type="Proteomes" id="UP000548326">
    <property type="component" value="Unassembled WGS sequence"/>
</dbReference>
<evidence type="ECO:0000256" key="9">
    <source>
        <dbReference type="ARBA" id="ARBA00023235"/>
    </source>
</evidence>
<dbReference type="SUPFAM" id="SSF74650">
    <property type="entry name" value="Galactose mutarotase-like"/>
    <property type="match status" value="1"/>
</dbReference>
<evidence type="ECO:0000256" key="11">
    <source>
        <dbReference type="PIRNR" id="PIRNR005096"/>
    </source>
</evidence>
<dbReference type="PROSITE" id="PS51257">
    <property type="entry name" value="PROKAR_LIPOPROTEIN"/>
    <property type="match status" value="1"/>
</dbReference>
<reference evidence="16 17" key="1">
    <citation type="submission" date="2020-08" db="EMBL/GenBank/DDBJ databases">
        <title>Genomic Encyclopedia of Type Strains, Phase IV (KMG-V): Genome sequencing to study the core and pangenomes of soil and plant-associated prokaryotes.</title>
        <authorList>
            <person name="Whitman W."/>
        </authorList>
    </citation>
    <scope>NUCLEOTIDE SEQUENCE [LARGE SCALE GENOMIC DNA]</scope>
    <source>
        <strain evidence="16 17">MP601</strain>
    </source>
</reference>
<keyword evidence="9 11" id="KW-0413">Isomerase</keyword>
<comment type="pathway">
    <text evidence="3 11">Carbohydrate metabolism; hexose metabolism.</text>
</comment>
<evidence type="ECO:0000256" key="14">
    <source>
        <dbReference type="PIRSR" id="PIRSR005096-3"/>
    </source>
</evidence>
<evidence type="ECO:0000256" key="13">
    <source>
        <dbReference type="PIRSR" id="PIRSR005096-2"/>
    </source>
</evidence>
<dbReference type="EC" id="5.1.3.3" evidence="11"/>
<dbReference type="PANTHER" id="PTHR10091:SF0">
    <property type="entry name" value="GALACTOSE MUTAROTASE"/>
    <property type="match status" value="1"/>
</dbReference>
<dbReference type="CDD" id="cd09019">
    <property type="entry name" value="galactose_mutarotase_like"/>
    <property type="match status" value="1"/>
</dbReference>
<feature type="binding site" evidence="13">
    <location>
        <position position="286"/>
    </location>
    <ligand>
        <name>beta-D-galactose</name>
        <dbReference type="ChEBI" id="CHEBI:27667"/>
    </ligand>
</feature>
<comment type="subcellular location">
    <subcellularLocation>
        <location evidence="2">Cytoplasm</location>
    </subcellularLocation>
</comment>
<dbReference type="GO" id="GO:0005737">
    <property type="term" value="C:cytoplasm"/>
    <property type="evidence" value="ECO:0007669"/>
    <property type="project" value="UniProtKB-SubCell"/>
</dbReference>
<evidence type="ECO:0000256" key="5">
    <source>
        <dbReference type="ARBA" id="ARBA00011245"/>
    </source>
</evidence>
<dbReference type="FunFam" id="2.70.98.10:FF:000003">
    <property type="entry name" value="Aldose 1-epimerase"/>
    <property type="match status" value="1"/>
</dbReference>
<evidence type="ECO:0000256" key="15">
    <source>
        <dbReference type="SAM" id="SignalP"/>
    </source>
</evidence>
<feature type="chain" id="PRO_5032303177" description="Aldose 1-epimerase" evidence="15">
    <location>
        <begin position="21"/>
        <end position="386"/>
    </location>
</feature>
<dbReference type="InterPro" id="IPR011013">
    <property type="entry name" value="Gal_mutarotase_sf_dom"/>
</dbReference>
<comment type="subunit">
    <text evidence="5">Monomer.</text>
</comment>
<comment type="similarity">
    <text evidence="4 11">Belongs to the aldose epimerase family.</text>
</comment>
<evidence type="ECO:0000256" key="6">
    <source>
        <dbReference type="ARBA" id="ARBA00022490"/>
    </source>
</evidence>
<dbReference type="PIRSF" id="PIRSF005096">
    <property type="entry name" value="GALM"/>
    <property type="match status" value="1"/>
</dbReference>
<dbReference type="Pfam" id="PF01263">
    <property type="entry name" value="Aldose_epim"/>
    <property type="match status" value="1"/>
</dbReference>
<keyword evidence="6" id="KW-0963">Cytoplasm</keyword>
<dbReference type="InterPro" id="IPR008183">
    <property type="entry name" value="Aldose_1/G6P_1-epimerase"/>
</dbReference>
<feature type="active site" description="Proton acceptor" evidence="12">
    <location>
        <position position="350"/>
    </location>
</feature>
<evidence type="ECO:0000313" key="17">
    <source>
        <dbReference type="Proteomes" id="UP000548326"/>
    </source>
</evidence>
<dbReference type="RefSeq" id="WP_183588218.1">
    <property type="nucleotide sequence ID" value="NZ_JACHCA010000007.1"/>
</dbReference>
<comment type="cofactor">
    <cofactor evidence="1">
        <name>Ca(2+)</name>
        <dbReference type="ChEBI" id="CHEBI:29108"/>
    </cofactor>
</comment>
<name>A0A841JCQ5_9SPHI</name>
<dbReference type="PANTHER" id="PTHR10091">
    <property type="entry name" value="ALDOSE-1-EPIMERASE"/>
    <property type="match status" value="1"/>
</dbReference>
<keyword evidence="8" id="KW-0106">Calcium</keyword>
<evidence type="ECO:0000256" key="12">
    <source>
        <dbReference type="PIRSR" id="PIRSR005096-1"/>
    </source>
</evidence>
<dbReference type="UniPathway" id="UPA00242"/>
<dbReference type="GO" id="GO:0004034">
    <property type="term" value="F:aldose 1-epimerase activity"/>
    <property type="evidence" value="ECO:0007669"/>
    <property type="project" value="UniProtKB-EC"/>
</dbReference>
<evidence type="ECO:0000256" key="4">
    <source>
        <dbReference type="ARBA" id="ARBA00006206"/>
    </source>
</evidence>
<feature type="binding site" evidence="14">
    <location>
        <begin position="117"/>
        <end position="118"/>
    </location>
    <ligand>
        <name>beta-D-galactose</name>
        <dbReference type="ChEBI" id="CHEBI:27667"/>
    </ligand>
</feature>
<keyword evidence="15" id="KW-0732">Signal</keyword>
<evidence type="ECO:0000256" key="7">
    <source>
        <dbReference type="ARBA" id="ARBA00022553"/>
    </source>
</evidence>
<dbReference type="GO" id="GO:0033499">
    <property type="term" value="P:galactose catabolic process via UDP-galactose, Leloir pathway"/>
    <property type="evidence" value="ECO:0007669"/>
    <property type="project" value="TreeGrafter"/>
</dbReference>
<comment type="caution">
    <text evidence="16">The sequence shown here is derived from an EMBL/GenBank/DDBJ whole genome shotgun (WGS) entry which is preliminary data.</text>
</comment>
<sequence length="386" mass="42870">MRKLSKNLLLIMLPACVSLAACNQSSDKKKTNMTDSTQTPASAFEKTIDGKQTHLYTLKNKNGITATFTNYGGRIVSLLVPDKNGKLTDVVLGFESVEGFEKSTEPYYGATIGRYGNRIAKGKFKIDGKEYQSSINNTPNTLHGGKNGYQSVVWDGKQIDSSTVEFTYLSKDMEEGFPGNLNVKVTYSLTDNNEFKAVYEATTDKNTVVNLTNHAFFNLNGEGSGTILDHLVQIDADNYVPVDSTLIPLGKIESVKGTPFDFTKPETIGKRINDNNVQLKDGKGYDHNFVLNKHDIKTPIATVVGDKSGIKMEVFTEEPGLQFYSGNFMQAKNVMKRGIKDEFRTSFAMETQHYPDSPNQPQFPSTELKPGQTYKTQSLYKFSVVK</sequence>
<feature type="signal peptide" evidence="15">
    <location>
        <begin position="1"/>
        <end position="20"/>
    </location>
</feature>
<dbReference type="InterPro" id="IPR047215">
    <property type="entry name" value="Galactose_mutarotase-like"/>
</dbReference>
<keyword evidence="7" id="KW-0597">Phosphoprotein</keyword>
<dbReference type="GO" id="GO:0030246">
    <property type="term" value="F:carbohydrate binding"/>
    <property type="evidence" value="ECO:0007669"/>
    <property type="project" value="InterPro"/>
</dbReference>
<protein>
    <recommendedName>
        <fullName evidence="11">Aldose 1-epimerase</fullName>
        <ecNumber evidence="11">5.1.3.3</ecNumber>
    </recommendedName>
</protein>
<dbReference type="InterPro" id="IPR014718">
    <property type="entry name" value="GH-type_carb-bd"/>
</dbReference>
<proteinExistence type="inferred from homology"/>
<feature type="active site" description="Proton donor" evidence="12">
    <location>
        <position position="214"/>
    </location>
</feature>
<dbReference type="GO" id="GO:0006006">
    <property type="term" value="P:glucose metabolic process"/>
    <property type="evidence" value="ECO:0007669"/>
    <property type="project" value="TreeGrafter"/>
</dbReference>
<dbReference type="AlphaFoldDB" id="A0A841JCQ5"/>
<organism evidence="16 17">
    <name type="scientific">Mucilaginibacter lappiensis</name>
    <dbReference type="NCBI Taxonomy" id="354630"/>
    <lineage>
        <taxon>Bacteria</taxon>
        <taxon>Pseudomonadati</taxon>
        <taxon>Bacteroidota</taxon>
        <taxon>Sphingobacteriia</taxon>
        <taxon>Sphingobacteriales</taxon>
        <taxon>Sphingobacteriaceae</taxon>
        <taxon>Mucilaginibacter</taxon>
    </lineage>
</organism>
<evidence type="ECO:0000256" key="2">
    <source>
        <dbReference type="ARBA" id="ARBA00004496"/>
    </source>
</evidence>
<evidence type="ECO:0000313" key="16">
    <source>
        <dbReference type="EMBL" id="MBB6128913.1"/>
    </source>
</evidence>
<evidence type="ECO:0000256" key="1">
    <source>
        <dbReference type="ARBA" id="ARBA00001913"/>
    </source>
</evidence>
<dbReference type="EMBL" id="JACHCA010000007">
    <property type="protein sequence ID" value="MBB6128913.1"/>
    <property type="molecule type" value="Genomic_DNA"/>
</dbReference>
<comment type="catalytic activity">
    <reaction evidence="11">
        <text>alpha-D-glucose = beta-D-glucose</text>
        <dbReference type="Rhea" id="RHEA:10264"/>
        <dbReference type="ChEBI" id="CHEBI:15903"/>
        <dbReference type="ChEBI" id="CHEBI:17925"/>
        <dbReference type="EC" id="5.1.3.3"/>
    </reaction>
</comment>
<keyword evidence="10 11" id="KW-0119">Carbohydrate metabolism</keyword>
<dbReference type="Gene3D" id="2.70.98.10">
    <property type="match status" value="1"/>
</dbReference>